<sequence>MTLMIFSLIHRKSNNPTLEEHIDRRQITQDNYVSILESDKQTELPALSIGVSTPAPRDFDDGMMTRRRFTNELGLIVYENWVLAMHEELDEYTRQLPLTVETISLSTPSPPEYAFAEETKPLLASVALELEKEARQPSKPPVPVEETLKEAVTIIEKETPLLPPPLELTLAIEHVSVTSTENETIPPAAAVVAEAPPSLPVSQPLAAALTVPQNSESPVRKKVVKPEKLKPIEKKKAPESMVSFKEERNKLSDLSDFEQKALEELKFLVREVLNTSAFALASPSDTSNLTEEASIWGVPLLKDDRSDVILLKFLRARDFKVKESFTMLKNTIKWRKEFNVDELIKEDLGDDLEKVVFMHGHDKERGSSVL</sequence>
<evidence type="ECO:0000256" key="1">
    <source>
        <dbReference type="ARBA" id="ARBA00004370"/>
    </source>
</evidence>
<dbReference type="InterPro" id="IPR036865">
    <property type="entry name" value="CRAL-TRIO_dom_sf"/>
</dbReference>
<gene>
    <name evidence="5" type="ORF">Adt_22959</name>
</gene>
<accession>A0ABD1SD07</accession>
<comment type="caution">
    <text evidence="5">The sequence shown here is derived from an EMBL/GenBank/DDBJ whole genome shotgun (WGS) entry which is preliminary data.</text>
</comment>
<evidence type="ECO:0000259" key="4">
    <source>
        <dbReference type="SMART" id="SM01100"/>
    </source>
</evidence>
<comment type="subcellular location">
    <subcellularLocation>
        <location evidence="1">Membrane</location>
    </subcellularLocation>
</comment>
<dbReference type="InterPro" id="IPR011074">
    <property type="entry name" value="CRAL/TRIO_N_dom"/>
</dbReference>
<dbReference type="PANTHER" id="PTHR45932:SF6">
    <property type="entry name" value="PATELLIN-3"/>
    <property type="match status" value="1"/>
</dbReference>
<dbReference type="Gene3D" id="3.40.525.10">
    <property type="entry name" value="CRAL-TRIO lipid binding domain"/>
    <property type="match status" value="1"/>
</dbReference>
<keyword evidence="2" id="KW-0813">Transport</keyword>
<dbReference type="Proteomes" id="UP001604336">
    <property type="component" value="Unassembled WGS sequence"/>
</dbReference>
<keyword evidence="3" id="KW-0472">Membrane</keyword>
<organism evidence="5 6">
    <name type="scientific">Abeliophyllum distichum</name>
    <dbReference type="NCBI Taxonomy" id="126358"/>
    <lineage>
        <taxon>Eukaryota</taxon>
        <taxon>Viridiplantae</taxon>
        <taxon>Streptophyta</taxon>
        <taxon>Embryophyta</taxon>
        <taxon>Tracheophyta</taxon>
        <taxon>Spermatophyta</taxon>
        <taxon>Magnoliopsida</taxon>
        <taxon>eudicotyledons</taxon>
        <taxon>Gunneridae</taxon>
        <taxon>Pentapetalae</taxon>
        <taxon>asterids</taxon>
        <taxon>lamiids</taxon>
        <taxon>Lamiales</taxon>
        <taxon>Oleaceae</taxon>
        <taxon>Forsythieae</taxon>
        <taxon>Abeliophyllum</taxon>
    </lineage>
</organism>
<dbReference type="InterPro" id="IPR036273">
    <property type="entry name" value="CRAL/TRIO_N_dom_sf"/>
</dbReference>
<feature type="domain" description="CRAL/TRIO N-terminal" evidence="4">
    <location>
        <begin position="306"/>
        <end position="331"/>
    </location>
</feature>
<dbReference type="InterPro" id="IPR044834">
    <property type="entry name" value="PATL"/>
</dbReference>
<evidence type="ECO:0000256" key="2">
    <source>
        <dbReference type="ARBA" id="ARBA00022448"/>
    </source>
</evidence>
<evidence type="ECO:0000313" key="5">
    <source>
        <dbReference type="EMBL" id="KAL2497409.1"/>
    </source>
</evidence>
<dbReference type="PANTHER" id="PTHR45932">
    <property type="entry name" value="PATELLIN-1"/>
    <property type="match status" value="1"/>
</dbReference>
<reference evidence="6" key="1">
    <citation type="submission" date="2024-07" db="EMBL/GenBank/DDBJ databases">
        <title>Two chromosome-level genome assemblies of Korean endemic species Abeliophyllum distichum and Forsythia ovata (Oleaceae).</title>
        <authorList>
            <person name="Jang H."/>
        </authorList>
    </citation>
    <scope>NUCLEOTIDE SEQUENCE [LARGE SCALE GENOMIC DNA]</scope>
</reference>
<dbReference type="SMART" id="SM01100">
    <property type="entry name" value="CRAL_TRIO_N"/>
    <property type="match status" value="1"/>
</dbReference>
<protein>
    <submittedName>
        <fullName evidence="5">Patellin-3</fullName>
    </submittedName>
</protein>
<keyword evidence="6" id="KW-1185">Reference proteome</keyword>
<evidence type="ECO:0000256" key="3">
    <source>
        <dbReference type="ARBA" id="ARBA00023136"/>
    </source>
</evidence>
<evidence type="ECO:0000313" key="6">
    <source>
        <dbReference type="Proteomes" id="UP001604336"/>
    </source>
</evidence>
<name>A0ABD1SD07_9LAMI</name>
<dbReference type="Pfam" id="PF03765">
    <property type="entry name" value="CRAL_TRIO_N"/>
    <property type="match status" value="1"/>
</dbReference>
<dbReference type="EMBL" id="JBFOLK010000007">
    <property type="protein sequence ID" value="KAL2497409.1"/>
    <property type="molecule type" value="Genomic_DNA"/>
</dbReference>
<dbReference type="SUPFAM" id="SSF46938">
    <property type="entry name" value="CRAL/TRIO N-terminal domain"/>
    <property type="match status" value="1"/>
</dbReference>
<dbReference type="AlphaFoldDB" id="A0ABD1SD07"/>
<dbReference type="GO" id="GO:0016020">
    <property type="term" value="C:membrane"/>
    <property type="evidence" value="ECO:0007669"/>
    <property type="project" value="UniProtKB-SubCell"/>
</dbReference>
<proteinExistence type="predicted"/>